<dbReference type="Gene3D" id="1.10.260.40">
    <property type="entry name" value="lambda repressor-like DNA-binding domains"/>
    <property type="match status" value="1"/>
</dbReference>
<accession>A0A917Q6R9</accession>
<proteinExistence type="predicted"/>
<keyword evidence="3" id="KW-1185">Reference proteome</keyword>
<dbReference type="GO" id="GO:0003677">
    <property type="term" value="F:DNA binding"/>
    <property type="evidence" value="ECO:0007669"/>
    <property type="project" value="InterPro"/>
</dbReference>
<gene>
    <name evidence="2" type="ORF">GCM10011322_16850</name>
</gene>
<dbReference type="Proteomes" id="UP000600449">
    <property type="component" value="Unassembled WGS sequence"/>
</dbReference>
<dbReference type="Pfam" id="PF13744">
    <property type="entry name" value="HTH_37"/>
    <property type="match status" value="1"/>
</dbReference>
<evidence type="ECO:0000313" key="3">
    <source>
        <dbReference type="Proteomes" id="UP000600449"/>
    </source>
</evidence>
<evidence type="ECO:0000313" key="2">
    <source>
        <dbReference type="EMBL" id="GGK30907.1"/>
    </source>
</evidence>
<protein>
    <recommendedName>
        <fullName evidence="1">HigA2-like helix-turn-helix domain-containing protein</fullName>
    </recommendedName>
</protein>
<dbReference type="SUPFAM" id="SSF47413">
    <property type="entry name" value="lambda repressor-like DNA-binding domains"/>
    <property type="match status" value="1"/>
</dbReference>
<dbReference type="EMBL" id="BMMF01000004">
    <property type="protein sequence ID" value="GGK30907.1"/>
    <property type="molecule type" value="Genomic_DNA"/>
</dbReference>
<dbReference type="AlphaFoldDB" id="A0A917Q6R9"/>
<dbReference type="InterPro" id="IPR039554">
    <property type="entry name" value="HigA2-like_HTH"/>
</dbReference>
<dbReference type="RefSeq" id="WP_188911617.1">
    <property type="nucleotide sequence ID" value="NZ_BMMF01000004.1"/>
</dbReference>
<name>A0A917Q6R9_9HYPH</name>
<comment type="caution">
    <text evidence="2">The sequence shown here is derived from an EMBL/GenBank/DDBJ whole genome shotgun (WGS) entry which is preliminary data.</text>
</comment>
<organism evidence="2 3">
    <name type="scientific">Salinarimonas ramus</name>
    <dbReference type="NCBI Taxonomy" id="690164"/>
    <lineage>
        <taxon>Bacteria</taxon>
        <taxon>Pseudomonadati</taxon>
        <taxon>Pseudomonadota</taxon>
        <taxon>Alphaproteobacteria</taxon>
        <taxon>Hyphomicrobiales</taxon>
        <taxon>Salinarimonadaceae</taxon>
        <taxon>Salinarimonas</taxon>
    </lineage>
</organism>
<dbReference type="InterPro" id="IPR010982">
    <property type="entry name" value="Lambda_DNA-bd_dom_sf"/>
</dbReference>
<evidence type="ECO:0000259" key="1">
    <source>
        <dbReference type="Pfam" id="PF13744"/>
    </source>
</evidence>
<feature type="domain" description="HigA2-like helix-turn-helix" evidence="1">
    <location>
        <begin position="15"/>
        <end position="94"/>
    </location>
</feature>
<sequence>MIEASEDIRPSSGNVFADLGSADASAHALKARIVTELIRIVEQPGIGDAEAARALGVSRDELDRVFRGQFRQLPVERLLTWLTALGKDVDIVVRDHGVAGEVGRIVLAVSAPS</sequence>
<reference evidence="2 3" key="1">
    <citation type="journal article" date="2014" name="Int. J. Syst. Evol. Microbiol.">
        <title>Complete genome sequence of Corynebacterium casei LMG S-19264T (=DSM 44701T), isolated from a smear-ripened cheese.</title>
        <authorList>
            <consortium name="US DOE Joint Genome Institute (JGI-PGF)"/>
            <person name="Walter F."/>
            <person name="Albersmeier A."/>
            <person name="Kalinowski J."/>
            <person name="Ruckert C."/>
        </authorList>
    </citation>
    <scope>NUCLEOTIDE SEQUENCE [LARGE SCALE GENOMIC DNA]</scope>
    <source>
        <strain evidence="2 3">CGMCC 1.9161</strain>
    </source>
</reference>